<dbReference type="PANTHER" id="PTHR13932:SF5">
    <property type="entry name" value="RADICAL S-ADENOSYL METHIONINE DOMAIN-CONTAINING PROTEIN 1, MITOCHONDRIAL"/>
    <property type="match status" value="1"/>
</dbReference>
<dbReference type="SFLD" id="SFLDS00029">
    <property type="entry name" value="Radical_SAM"/>
    <property type="match status" value="1"/>
</dbReference>
<dbReference type="InterPro" id="IPR007197">
    <property type="entry name" value="rSAM"/>
</dbReference>
<evidence type="ECO:0000313" key="2">
    <source>
        <dbReference type="EMBL" id="BAU91990.1"/>
    </source>
</evidence>
<dbReference type="CDD" id="cd01335">
    <property type="entry name" value="Radical_SAM"/>
    <property type="match status" value="1"/>
</dbReference>
<dbReference type="InterPro" id="IPR023404">
    <property type="entry name" value="rSAM_horseshoe"/>
</dbReference>
<dbReference type="Pfam" id="PF04055">
    <property type="entry name" value="Radical_SAM"/>
    <property type="match status" value="1"/>
</dbReference>
<dbReference type="SUPFAM" id="SSF102114">
    <property type="entry name" value="Radical SAM enzymes"/>
    <property type="match status" value="1"/>
</dbReference>
<dbReference type="GO" id="GO:0006779">
    <property type="term" value="P:porphyrin-containing compound biosynthetic process"/>
    <property type="evidence" value="ECO:0007669"/>
    <property type="project" value="TreeGrafter"/>
</dbReference>
<dbReference type="RefSeq" id="WP_096486021.1">
    <property type="nucleotide sequence ID" value="NZ_AP014809.1"/>
</dbReference>
<dbReference type="OrthoDB" id="9808022at2"/>
<reference evidence="2 3" key="1">
    <citation type="journal article" date="2016" name="Genome Announc.">
        <title>Complete Genome Sequence of Methylobacterium populi P-1M, Isolated from Pink-Pigmented Household Biofilm.</title>
        <authorList>
            <person name="Morohoshi T."/>
            <person name="Ikeda T."/>
        </authorList>
    </citation>
    <scope>NUCLEOTIDE SEQUENCE [LARGE SCALE GENOMIC DNA]</scope>
    <source>
        <strain evidence="2 3">P-1M</strain>
    </source>
</reference>
<dbReference type="GO" id="GO:0051539">
    <property type="term" value="F:4 iron, 4 sulfur cluster binding"/>
    <property type="evidence" value="ECO:0007669"/>
    <property type="project" value="TreeGrafter"/>
</dbReference>
<dbReference type="GO" id="GO:0005737">
    <property type="term" value="C:cytoplasm"/>
    <property type="evidence" value="ECO:0007669"/>
    <property type="project" value="TreeGrafter"/>
</dbReference>
<accession>A0A160PJP4</accession>
<dbReference type="PROSITE" id="PS51918">
    <property type="entry name" value="RADICAL_SAM"/>
    <property type="match status" value="1"/>
</dbReference>
<feature type="domain" description="Radical SAM core" evidence="1">
    <location>
        <begin position="53"/>
        <end position="290"/>
    </location>
</feature>
<sequence>MSTIPSTVLTNTTRRVAALLAGPVYGGYLYAYPHKTAYRPLLRPVPLREAWAQEPKDGLFLYVHVPFCAMRCGFCNLFTLTRGEGRVGPYLDALRLQAETVADSLGRFRVARMALGGGTPTFLEPADLDRLFADLRDTFGATPLGVPASIETAPGTTTPERLAVLRAHDVERISIGVESFRDDEARAMGRPQPRGSVEAALGAIRDAGIPVLNIDLIYGGTGQTPASFLESVEAALAWKPEEIFLYPLYVRPLTGLGRRGGAVEDDRAWDARRLAIYRAARDRLREAGYAQVSMRMFRRIPEPVWGPAYDCARDGMVGLGAGARSYTAALHYATAYAVGQPGVAEIVADYVARGADRHGRADYGAWLDAEDQRRRFVLMHLLQAAGLPVQAYARRFGTRLFDDLPELADLAAAGLATLDANRLALTGAGLERSDAIGPWLQAAGVRERMRAYALR</sequence>
<organism evidence="2 3">
    <name type="scientific">Methylorubrum populi</name>
    <dbReference type="NCBI Taxonomy" id="223967"/>
    <lineage>
        <taxon>Bacteria</taxon>
        <taxon>Pseudomonadati</taxon>
        <taxon>Pseudomonadota</taxon>
        <taxon>Alphaproteobacteria</taxon>
        <taxon>Hyphomicrobiales</taxon>
        <taxon>Methylobacteriaceae</taxon>
        <taxon>Methylorubrum</taxon>
    </lineage>
</organism>
<dbReference type="InterPro" id="IPR058240">
    <property type="entry name" value="rSAM_sf"/>
</dbReference>
<dbReference type="Gene3D" id="3.80.30.20">
    <property type="entry name" value="tm_1862 like domain"/>
    <property type="match status" value="1"/>
</dbReference>
<gene>
    <name evidence="2" type="ORF">MPPM_3385</name>
</gene>
<dbReference type="EMBL" id="AP014809">
    <property type="protein sequence ID" value="BAU91990.1"/>
    <property type="molecule type" value="Genomic_DNA"/>
</dbReference>
<dbReference type="InterPro" id="IPR034505">
    <property type="entry name" value="Coproporphyrinogen-III_oxidase"/>
</dbReference>
<proteinExistence type="predicted"/>
<dbReference type="GO" id="GO:0003824">
    <property type="term" value="F:catalytic activity"/>
    <property type="evidence" value="ECO:0007669"/>
    <property type="project" value="InterPro"/>
</dbReference>
<dbReference type="InterPro" id="IPR006638">
    <property type="entry name" value="Elp3/MiaA/NifB-like_rSAM"/>
</dbReference>
<dbReference type="SFLD" id="SFLDG01065">
    <property type="entry name" value="anaerobic_coproporphyrinogen-I"/>
    <property type="match status" value="1"/>
</dbReference>
<dbReference type="Pfam" id="PF06969">
    <property type="entry name" value="HemN_C"/>
    <property type="match status" value="1"/>
</dbReference>
<dbReference type="NCBIfam" id="NF006067">
    <property type="entry name" value="PRK08208.1"/>
    <property type="match status" value="1"/>
</dbReference>
<evidence type="ECO:0000313" key="3">
    <source>
        <dbReference type="Proteomes" id="UP000218288"/>
    </source>
</evidence>
<dbReference type="SMART" id="SM00729">
    <property type="entry name" value="Elp3"/>
    <property type="match status" value="1"/>
</dbReference>
<protein>
    <submittedName>
        <fullName evidence="2">Coproporphyrinogen dehydrogenase</fullName>
    </submittedName>
</protein>
<dbReference type="Proteomes" id="UP000218288">
    <property type="component" value="Chromosome"/>
</dbReference>
<dbReference type="AlphaFoldDB" id="A0A160PJP4"/>
<dbReference type="InterPro" id="IPR010723">
    <property type="entry name" value="HemN_C"/>
</dbReference>
<dbReference type="PANTHER" id="PTHR13932">
    <property type="entry name" value="COPROPORPHYRINIGEN III OXIDASE"/>
    <property type="match status" value="1"/>
</dbReference>
<evidence type="ECO:0000259" key="1">
    <source>
        <dbReference type="PROSITE" id="PS51918"/>
    </source>
</evidence>
<name>A0A160PJP4_9HYPH</name>